<dbReference type="EMBL" id="CAMXCT030000132">
    <property type="protein sequence ID" value="CAL4761704.1"/>
    <property type="molecule type" value="Genomic_DNA"/>
</dbReference>
<keyword evidence="2" id="KW-0472">Membrane</keyword>
<keyword evidence="5" id="KW-1185">Reference proteome</keyword>
<feature type="region of interest" description="Disordered" evidence="1">
    <location>
        <begin position="171"/>
        <end position="204"/>
    </location>
</feature>
<keyword evidence="2" id="KW-1133">Transmembrane helix</keyword>
<feature type="transmembrane region" description="Helical" evidence="2">
    <location>
        <begin position="245"/>
        <end position="266"/>
    </location>
</feature>
<sequence length="301" mass="32388">MTAVAFPNSFSVPMTMLLAIGSHPLLAQDGEAVQDVEDRISMLFLASYPFWVVARWGIGFPVLTGALSFEQWRQKVLNPPVKACLLSLPVALALQHAHALQSWGVSFDFFQPVTTAVGYAGRCSVPLLLMALGSKVDSISAEIWDTRGGPGEAPKANYQALLIPSIASRGQHADSESGTSETTGNGSDDPKEKSEVNGNEAPSVPSMPLRGHLAVLLLRQLFGALLGLLMAYLVRRFCGITDHVVLMTLLLQSCGPPMINLSVMAGVSGSAQRDSAKLLLITYAASVFTWVIWMTIYLSWL</sequence>
<dbReference type="PANTHER" id="PTHR31419">
    <property type="entry name" value="PROTEIN PIN-LIKES 2"/>
    <property type="match status" value="1"/>
</dbReference>
<dbReference type="PANTHER" id="PTHR31419:SF1">
    <property type="entry name" value="PROTEIN PIN-LIKES 6"/>
    <property type="match status" value="1"/>
</dbReference>
<organism evidence="3">
    <name type="scientific">Cladocopium goreaui</name>
    <dbReference type="NCBI Taxonomy" id="2562237"/>
    <lineage>
        <taxon>Eukaryota</taxon>
        <taxon>Sar</taxon>
        <taxon>Alveolata</taxon>
        <taxon>Dinophyceae</taxon>
        <taxon>Suessiales</taxon>
        <taxon>Symbiodiniaceae</taxon>
        <taxon>Cladocopium</taxon>
    </lineage>
</organism>
<feature type="transmembrane region" description="Helical" evidence="2">
    <location>
        <begin position="48"/>
        <end position="69"/>
    </location>
</feature>
<accession>A0A9P1FHT3</accession>
<evidence type="ECO:0000313" key="5">
    <source>
        <dbReference type="Proteomes" id="UP001152797"/>
    </source>
</evidence>
<dbReference type="Proteomes" id="UP001152797">
    <property type="component" value="Unassembled WGS sequence"/>
</dbReference>
<evidence type="ECO:0000256" key="2">
    <source>
        <dbReference type="SAM" id="Phobius"/>
    </source>
</evidence>
<protein>
    <recommendedName>
        <fullName evidence="6">PIN-like protein</fullName>
    </recommendedName>
</protein>
<reference evidence="3" key="1">
    <citation type="submission" date="2022-10" db="EMBL/GenBank/DDBJ databases">
        <authorList>
            <person name="Chen Y."/>
            <person name="Dougan E. K."/>
            <person name="Chan C."/>
            <person name="Rhodes N."/>
            <person name="Thang M."/>
        </authorList>
    </citation>
    <scope>NUCLEOTIDE SEQUENCE</scope>
</reference>
<name>A0A9P1FHT3_9DINO</name>
<gene>
    <name evidence="3" type="ORF">C1SCF055_LOCUS2797</name>
</gene>
<dbReference type="AlphaFoldDB" id="A0A9P1FHT3"/>
<keyword evidence="2" id="KW-0812">Transmembrane</keyword>
<feature type="transmembrane region" description="Helical" evidence="2">
    <location>
        <begin position="213"/>
        <end position="233"/>
    </location>
</feature>
<reference evidence="4 5" key="2">
    <citation type="submission" date="2024-05" db="EMBL/GenBank/DDBJ databases">
        <authorList>
            <person name="Chen Y."/>
            <person name="Shah S."/>
            <person name="Dougan E. K."/>
            <person name="Thang M."/>
            <person name="Chan C."/>
        </authorList>
    </citation>
    <scope>NUCLEOTIDE SEQUENCE [LARGE SCALE GENOMIC DNA]</scope>
</reference>
<comment type="caution">
    <text evidence="3">The sequence shown here is derived from an EMBL/GenBank/DDBJ whole genome shotgun (WGS) entry which is preliminary data.</text>
</comment>
<feature type="compositionally biased region" description="Polar residues" evidence="1">
    <location>
        <begin position="176"/>
        <end position="186"/>
    </location>
</feature>
<evidence type="ECO:0000313" key="4">
    <source>
        <dbReference type="EMBL" id="CAL4761704.1"/>
    </source>
</evidence>
<feature type="transmembrane region" description="Helical" evidence="2">
    <location>
        <begin position="278"/>
        <end position="300"/>
    </location>
</feature>
<evidence type="ECO:0000256" key="1">
    <source>
        <dbReference type="SAM" id="MobiDB-lite"/>
    </source>
</evidence>
<proteinExistence type="predicted"/>
<dbReference type="EMBL" id="CAMXCT010000132">
    <property type="protein sequence ID" value="CAI3974392.1"/>
    <property type="molecule type" value="Genomic_DNA"/>
</dbReference>
<dbReference type="InterPro" id="IPR039305">
    <property type="entry name" value="PILS2/6"/>
</dbReference>
<dbReference type="EMBL" id="CAMXCT020000132">
    <property type="protein sequence ID" value="CAL1127767.1"/>
    <property type="molecule type" value="Genomic_DNA"/>
</dbReference>
<evidence type="ECO:0008006" key="6">
    <source>
        <dbReference type="Google" id="ProtNLM"/>
    </source>
</evidence>
<dbReference type="OrthoDB" id="191139at2759"/>
<evidence type="ECO:0000313" key="3">
    <source>
        <dbReference type="EMBL" id="CAI3974392.1"/>
    </source>
</evidence>